<organism evidence="1 2">
    <name type="scientific">Magnetospirillum molischianum DSM 120</name>
    <dbReference type="NCBI Taxonomy" id="1150626"/>
    <lineage>
        <taxon>Bacteria</taxon>
        <taxon>Pseudomonadati</taxon>
        <taxon>Pseudomonadota</taxon>
        <taxon>Alphaproteobacteria</taxon>
        <taxon>Rhodospirillales</taxon>
        <taxon>Rhodospirillaceae</taxon>
        <taxon>Magnetospirillum</taxon>
    </lineage>
</organism>
<proteinExistence type="predicted"/>
<dbReference type="Proteomes" id="UP000004169">
    <property type="component" value="Unassembled WGS sequence"/>
</dbReference>
<reference evidence="1 2" key="1">
    <citation type="journal article" date="2012" name="J. Bacteriol.">
        <title>Draft Genome Sequence of the Purple Photosynthetic Bacterium Phaeospirillum molischianum DSM120, a Particularly Versatile Bacterium.</title>
        <authorList>
            <person name="Duquesne K."/>
            <person name="Prima V."/>
            <person name="Ji B."/>
            <person name="Rouy Z."/>
            <person name="Medigue C."/>
            <person name="Talla E."/>
            <person name="Sturgis J.N."/>
        </authorList>
    </citation>
    <scope>NUCLEOTIDE SEQUENCE [LARGE SCALE GENOMIC DNA]</scope>
    <source>
        <strain evidence="2">DSM120</strain>
    </source>
</reference>
<dbReference type="EMBL" id="CAHP01000034">
    <property type="protein sequence ID" value="CCG42609.1"/>
    <property type="molecule type" value="Genomic_DNA"/>
</dbReference>
<evidence type="ECO:0000313" key="1">
    <source>
        <dbReference type="EMBL" id="CCG42609.1"/>
    </source>
</evidence>
<gene>
    <name evidence="1" type="ORF">PHAMO_40170</name>
</gene>
<keyword evidence="2" id="KW-1185">Reference proteome</keyword>
<sequence length="223" mass="24321">MAMPCHTDREVIKKGNAMPARFWLATMLVFSATVLPGEALADQRALSALAPSLPSLGSRLEDVRTMALPEGLRLICEADEGTPKLADPQLLKRHNSRDPSRVKFCTIIAPGSEAGWELASIPSLAGPARLWLLFVEQGGGGRHRLARVSLWAHRDGWDKVASTLTDLLGQPDAGGDSLLIWEDEQHETLMFLDPKSPDEFAVAVADLRLRKLLKSPGLSNRSD</sequence>
<dbReference type="eggNOG" id="ENOG5033XYU">
    <property type="taxonomic scope" value="Bacteria"/>
</dbReference>
<name>H8FW71_MAGML</name>
<accession>H8FW71</accession>
<comment type="caution">
    <text evidence="1">The sequence shown here is derived from an EMBL/GenBank/DDBJ whole genome shotgun (WGS) entry which is preliminary data.</text>
</comment>
<protein>
    <submittedName>
        <fullName evidence="1">Uncharacterized protein</fullName>
    </submittedName>
</protein>
<dbReference type="AlphaFoldDB" id="H8FW71"/>
<dbReference type="STRING" id="1150626.PHAMO_40170"/>
<evidence type="ECO:0000313" key="2">
    <source>
        <dbReference type="Proteomes" id="UP000004169"/>
    </source>
</evidence>